<evidence type="ECO:0000256" key="1">
    <source>
        <dbReference type="SAM" id="MobiDB-lite"/>
    </source>
</evidence>
<comment type="caution">
    <text evidence="3">The sequence shown here is derived from an EMBL/GenBank/DDBJ whole genome shotgun (WGS) entry which is preliminary data.</text>
</comment>
<dbReference type="InterPro" id="IPR044399">
    <property type="entry name" value="Mb-like_M"/>
</dbReference>
<dbReference type="AlphaFoldDB" id="A0A0B2USV4"/>
<dbReference type="InterPro" id="IPR009050">
    <property type="entry name" value="Globin-like_sf"/>
</dbReference>
<dbReference type="OMA" id="QCFKAAR"/>
<gene>
    <name evidence="3" type="ORF">Tcan_12121</name>
</gene>
<dbReference type="SUPFAM" id="SSF46458">
    <property type="entry name" value="Globin-like"/>
    <property type="match status" value="1"/>
</dbReference>
<dbReference type="InterPro" id="IPR012292">
    <property type="entry name" value="Globin/Proto"/>
</dbReference>
<reference evidence="3 4" key="1">
    <citation type="submission" date="2014-11" db="EMBL/GenBank/DDBJ databases">
        <title>Genetic blueprint of the zoonotic pathogen Toxocara canis.</title>
        <authorList>
            <person name="Zhu X.-Q."/>
            <person name="Korhonen P.K."/>
            <person name="Cai H."/>
            <person name="Young N.D."/>
            <person name="Nejsum P."/>
            <person name="von Samson-Himmelstjerna G."/>
            <person name="Boag P.R."/>
            <person name="Tan P."/>
            <person name="Li Q."/>
            <person name="Min J."/>
            <person name="Yang Y."/>
            <person name="Wang X."/>
            <person name="Fang X."/>
            <person name="Hall R.S."/>
            <person name="Hofmann A."/>
            <person name="Sternberg P.W."/>
            <person name="Jex A.R."/>
            <person name="Gasser R.B."/>
        </authorList>
    </citation>
    <scope>NUCLEOTIDE SEQUENCE [LARGE SCALE GENOMIC DNA]</scope>
    <source>
        <strain evidence="3">PN_DK_2014</strain>
    </source>
</reference>
<protein>
    <recommendedName>
        <fullName evidence="2">Globin domain-containing protein</fullName>
    </recommendedName>
</protein>
<feature type="compositionally biased region" description="Basic and acidic residues" evidence="1">
    <location>
        <begin position="22"/>
        <end position="35"/>
    </location>
</feature>
<dbReference type="Proteomes" id="UP000031036">
    <property type="component" value="Unassembled WGS sequence"/>
</dbReference>
<dbReference type="OrthoDB" id="5843513at2759"/>
<dbReference type="EMBL" id="JPKZ01003266">
    <property type="protein sequence ID" value="KHN72279.1"/>
    <property type="molecule type" value="Genomic_DNA"/>
</dbReference>
<feature type="domain" description="Globin" evidence="2">
    <location>
        <begin position="72"/>
        <end position="211"/>
    </location>
</feature>
<evidence type="ECO:0000313" key="3">
    <source>
        <dbReference type="EMBL" id="KHN72279.1"/>
    </source>
</evidence>
<dbReference type="GO" id="GO:0020037">
    <property type="term" value="F:heme binding"/>
    <property type="evidence" value="ECO:0007669"/>
    <property type="project" value="InterPro"/>
</dbReference>
<proteinExistence type="predicted"/>
<evidence type="ECO:0000259" key="2">
    <source>
        <dbReference type="PROSITE" id="PS01033"/>
    </source>
</evidence>
<accession>A0A0B2USV4</accession>
<dbReference type="CDD" id="cd01040">
    <property type="entry name" value="Mb-like"/>
    <property type="match status" value="1"/>
</dbReference>
<organism evidence="3 4">
    <name type="scientific">Toxocara canis</name>
    <name type="common">Canine roundworm</name>
    <dbReference type="NCBI Taxonomy" id="6265"/>
    <lineage>
        <taxon>Eukaryota</taxon>
        <taxon>Metazoa</taxon>
        <taxon>Ecdysozoa</taxon>
        <taxon>Nematoda</taxon>
        <taxon>Chromadorea</taxon>
        <taxon>Rhabditida</taxon>
        <taxon>Spirurina</taxon>
        <taxon>Ascaridomorpha</taxon>
        <taxon>Ascaridoidea</taxon>
        <taxon>Toxocaridae</taxon>
        <taxon>Toxocara</taxon>
    </lineage>
</organism>
<keyword evidence="4" id="KW-1185">Reference proteome</keyword>
<feature type="region of interest" description="Disordered" evidence="1">
    <location>
        <begin position="22"/>
        <end position="45"/>
    </location>
</feature>
<dbReference type="InterPro" id="IPR000971">
    <property type="entry name" value="Globin"/>
</dbReference>
<dbReference type="Gene3D" id="1.10.490.10">
    <property type="entry name" value="Globins"/>
    <property type="match status" value="1"/>
</dbReference>
<sequence length="246" mass="27870">MSQKLRRFFSFRLLSPESHSVRAERSSSMRGTADRRRSKSLSGQQLKNDCQTVASSIHASQSITSRRSSNALVPPLTRLRIQQCFKAARPPIGQHIIKRACILRSEIRLFLVHLPDEMVDDLASELYRFISNCVENIDDPDKVNALARAFGEQYAELCSVGFRPDYFAPIADAAIAECVKLDGGAHKRCETMLAWSQLIAVMFTGVRDGYYARVRMVRRTSLPQQQRILLNKQASFERKSFEATAQ</sequence>
<dbReference type="PROSITE" id="PS01033">
    <property type="entry name" value="GLOBIN"/>
    <property type="match status" value="1"/>
</dbReference>
<evidence type="ECO:0000313" key="4">
    <source>
        <dbReference type="Proteomes" id="UP000031036"/>
    </source>
</evidence>
<name>A0A0B2USV4_TOXCA</name>
<dbReference type="GO" id="GO:0019825">
    <property type="term" value="F:oxygen binding"/>
    <property type="evidence" value="ECO:0007669"/>
    <property type="project" value="InterPro"/>
</dbReference>